<keyword evidence="3" id="KW-1185">Reference proteome</keyword>
<organism evidence="2 3">
    <name type="scientific">Paspalum notatum var. saurae</name>
    <dbReference type="NCBI Taxonomy" id="547442"/>
    <lineage>
        <taxon>Eukaryota</taxon>
        <taxon>Viridiplantae</taxon>
        <taxon>Streptophyta</taxon>
        <taxon>Embryophyta</taxon>
        <taxon>Tracheophyta</taxon>
        <taxon>Spermatophyta</taxon>
        <taxon>Magnoliopsida</taxon>
        <taxon>Liliopsida</taxon>
        <taxon>Poales</taxon>
        <taxon>Poaceae</taxon>
        <taxon>PACMAD clade</taxon>
        <taxon>Panicoideae</taxon>
        <taxon>Andropogonodae</taxon>
        <taxon>Paspaleae</taxon>
        <taxon>Paspalinae</taxon>
        <taxon>Paspalum</taxon>
    </lineage>
</organism>
<feature type="compositionally biased region" description="Basic residues" evidence="1">
    <location>
        <begin position="248"/>
        <end position="257"/>
    </location>
</feature>
<feature type="compositionally biased region" description="Low complexity" evidence="1">
    <location>
        <begin position="160"/>
        <end position="170"/>
    </location>
</feature>
<evidence type="ECO:0000313" key="2">
    <source>
        <dbReference type="EMBL" id="WVZ93825.1"/>
    </source>
</evidence>
<protein>
    <submittedName>
        <fullName evidence="2">Uncharacterized protein</fullName>
    </submittedName>
</protein>
<feature type="compositionally biased region" description="Pro residues" evidence="1">
    <location>
        <begin position="320"/>
        <end position="330"/>
    </location>
</feature>
<feature type="region of interest" description="Disordered" evidence="1">
    <location>
        <begin position="1"/>
        <end position="77"/>
    </location>
</feature>
<accession>A0AAQ3UK99</accession>
<feature type="non-terminal residue" evidence="2">
    <location>
        <position position="366"/>
    </location>
</feature>
<dbReference type="Proteomes" id="UP001341281">
    <property type="component" value="Chromosome 09"/>
</dbReference>
<dbReference type="EMBL" id="CP144753">
    <property type="protein sequence ID" value="WVZ93824.1"/>
    <property type="molecule type" value="Genomic_DNA"/>
</dbReference>
<feature type="compositionally biased region" description="Pro residues" evidence="1">
    <location>
        <begin position="111"/>
        <end position="130"/>
    </location>
</feature>
<feature type="compositionally biased region" description="Low complexity" evidence="1">
    <location>
        <begin position="44"/>
        <end position="67"/>
    </location>
</feature>
<evidence type="ECO:0000256" key="1">
    <source>
        <dbReference type="SAM" id="MobiDB-lite"/>
    </source>
</evidence>
<dbReference type="EMBL" id="CP144753">
    <property type="protein sequence ID" value="WVZ93825.1"/>
    <property type="molecule type" value="Genomic_DNA"/>
</dbReference>
<sequence>SPSRSAPRSTPFPAGRPLAPIRHRALACPAPLPHPRPRSPLPSPLTTAPAPAPSSPRSANARRSCCPPTRPRVRRPPAAASLEAWIRRCTLQQVSSHLPFAGRSIRRGRPPKPPTAARPPFCSPCPPPRPSRPRPRCPPHAEGSATTSRRPRGDPPPPTSREAPPSSPERTGTDTPTRSRRHAATPPSRARRSASAVLPRPPLRRLPGPPHPRPARRSWPCCCALLPTSPGDARRSRPGRRAFAAPGTRHRHRRRRPLPGAPACAIPPRLPLRRLPGPPHPRPARRSWPCRRALLSPSPATLASPVAPRPRRRRRHLPGGPAPRSAPAPLPIHRCAFASNRLPLAARVALLSFWVSSICYLWSPKL</sequence>
<feature type="region of interest" description="Disordered" evidence="1">
    <location>
        <begin position="92"/>
        <end position="330"/>
    </location>
</feature>
<evidence type="ECO:0000313" key="3">
    <source>
        <dbReference type="Proteomes" id="UP001341281"/>
    </source>
</evidence>
<feature type="compositionally biased region" description="Pro residues" evidence="1">
    <location>
        <begin position="30"/>
        <end position="43"/>
    </location>
</feature>
<reference evidence="2 3" key="1">
    <citation type="submission" date="2024-02" db="EMBL/GenBank/DDBJ databases">
        <title>High-quality chromosome-scale genome assembly of Pensacola bahiagrass (Paspalum notatum Flugge var. saurae).</title>
        <authorList>
            <person name="Vega J.M."/>
            <person name="Podio M."/>
            <person name="Orjuela J."/>
            <person name="Siena L.A."/>
            <person name="Pessino S.C."/>
            <person name="Combes M.C."/>
            <person name="Mariac C."/>
            <person name="Albertini E."/>
            <person name="Pupilli F."/>
            <person name="Ortiz J.P.A."/>
            <person name="Leblanc O."/>
        </authorList>
    </citation>
    <scope>NUCLEOTIDE SEQUENCE [LARGE SCALE GENOMIC DNA]</scope>
    <source>
        <strain evidence="2">R1</strain>
        <tissue evidence="2">Leaf</tissue>
    </source>
</reference>
<name>A0AAQ3UK99_PASNO</name>
<proteinExistence type="predicted"/>
<feature type="compositionally biased region" description="Low complexity" evidence="1">
    <location>
        <begin position="184"/>
        <end position="198"/>
    </location>
</feature>
<dbReference type="AlphaFoldDB" id="A0AAQ3UK99"/>
<gene>
    <name evidence="2" type="ORF">U9M48_039779</name>
</gene>